<dbReference type="Gene3D" id="1.10.443.10">
    <property type="entry name" value="Intergrase catalytic core"/>
    <property type="match status" value="1"/>
</dbReference>
<dbReference type="EMBL" id="LFKP01000010">
    <property type="protein sequence ID" value="OHV95311.1"/>
    <property type="molecule type" value="Genomic_DNA"/>
</dbReference>
<dbReference type="GO" id="GO:0015074">
    <property type="term" value="P:DNA integration"/>
    <property type="evidence" value="ECO:0007669"/>
    <property type="project" value="InterPro"/>
</dbReference>
<reference evidence="2 3" key="1">
    <citation type="submission" date="2015-06" db="EMBL/GenBank/DDBJ databases">
        <title>Draft genome sequencing of a biphenyl-degrading bacterium, Janthinobacterium lividum MEG1.</title>
        <authorList>
            <person name="Shimodaira J."/>
            <person name="Hatta T."/>
        </authorList>
    </citation>
    <scope>NUCLEOTIDE SEQUENCE [LARGE SCALE GENOMIC DNA]</scope>
    <source>
        <strain evidence="2 3">MEG1</strain>
    </source>
</reference>
<name>A0A1S1U6R9_9BURK</name>
<evidence type="ECO:0000313" key="2">
    <source>
        <dbReference type="EMBL" id="OHV95311.1"/>
    </source>
</evidence>
<dbReference type="InterPro" id="IPR013762">
    <property type="entry name" value="Integrase-like_cat_sf"/>
</dbReference>
<keyword evidence="1" id="KW-0233">DNA recombination</keyword>
<dbReference type="Proteomes" id="UP000179840">
    <property type="component" value="Unassembled WGS sequence"/>
</dbReference>
<dbReference type="SUPFAM" id="SSF56349">
    <property type="entry name" value="DNA breaking-rejoining enzymes"/>
    <property type="match status" value="1"/>
</dbReference>
<accession>A0A1S1U6R9</accession>
<dbReference type="GO" id="GO:0006310">
    <property type="term" value="P:DNA recombination"/>
    <property type="evidence" value="ECO:0007669"/>
    <property type="project" value="UniProtKB-KW"/>
</dbReference>
<evidence type="ECO:0000313" key="3">
    <source>
        <dbReference type="Proteomes" id="UP000179840"/>
    </source>
</evidence>
<proteinExistence type="predicted"/>
<evidence type="ECO:0000256" key="1">
    <source>
        <dbReference type="ARBA" id="ARBA00023172"/>
    </source>
</evidence>
<organism evidence="2 3">
    <name type="scientific">Janthinobacterium lividum</name>
    <dbReference type="NCBI Taxonomy" id="29581"/>
    <lineage>
        <taxon>Bacteria</taxon>
        <taxon>Pseudomonadati</taxon>
        <taxon>Pseudomonadota</taxon>
        <taxon>Betaproteobacteria</taxon>
        <taxon>Burkholderiales</taxon>
        <taxon>Oxalobacteraceae</taxon>
        <taxon>Janthinobacterium</taxon>
    </lineage>
</organism>
<comment type="caution">
    <text evidence="2">The sequence shown here is derived from an EMBL/GenBank/DDBJ whole genome shotgun (WGS) entry which is preliminary data.</text>
</comment>
<dbReference type="AlphaFoldDB" id="A0A1S1U6R9"/>
<sequence length="278" mass="31620">MSGQHWATVAEINDIEEYFRNVKFVKTGARNILFMRVIDQTGLRRESTNSLVIGQFSDKNIEKSISTLKIHSIQPDKQKNDERNFFDIPIPLCLEINRFIKSIYGDDIFVRAAKNVSINMLPLFVSEKTGAAMDDKSWTAIFTDAFNAIDAPKGAGVHAFRRKFAEEWFEKEVQNCIDKGQPISYADIVAGLAKVLGHDSKLSQEAYRRVSRMSRGTTTLDTLTEENRELAVRVIQLNSLLSCKDEEISRLRNMLEDVELSVKKKMGLIAKRPTSQRV</sequence>
<dbReference type="InterPro" id="IPR011010">
    <property type="entry name" value="DNA_brk_join_enz"/>
</dbReference>
<dbReference type="GO" id="GO:0003677">
    <property type="term" value="F:DNA binding"/>
    <property type="evidence" value="ECO:0007669"/>
    <property type="project" value="InterPro"/>
</dbReference>
<protein>
    <recommendedName>
        <fullName evidence="4">Tyr recombinase domain-containing protein</fullName>
    </recommendedName>
</protein>
<evidence type="ECO:0008006" key="4">
    <source>
        <dbReference type="Google" id="ProtNLM"/>
    </source>
</evidence>
<gene>
    <name evidence="2" type="ORF">AKG95_19160</name>
</gene>